<keyword evidence="1" id="KW-1133">Transmembrane helix</keyword>
<accession>A0A9D1DFK0</accession>
<evidence type="ECO:0000313" key="3">
    <source>
        <dbReference type="Proteomes" id="UP000824239"/>
    </source>
</evidence>
<keyword evidence="1" id="KW-0812">Transmembrane</keyword>
<dbReference type="Proteomes" id="UP000824239">
    <property type="component" value="Unassembled WGS sequence"/>
</dbReference>
<sequence length="69" mass="7327">MPMRKENWKAWCWAAGIRALRTMAQSAIAALGTGAAFYTVDWKAVGAVALMAGVLSILMSLSGLPEVQS</sequence>
<proteinExistence type="predicted"/>
<dbReference type="AlphaFoldDB" id="A0A9D1DFK0"/>
<gene>
    <name evidence="2" type="ORF">IAA53_00095</name>
</gene>
<dbReference type="Pfam" id="PF16945">
    <property type="entry name" value="Phage_r1t_holin"/>
    <property type="match status" value="1"/>
</dbReference>
<protein>
    <recommendedName>
        <fullName evidence="4">Holin</fullName>
    </recommendedName>
</protein>
<feature type="transmembrane region" description="Helical" evidence="1">
    <location>
        <begin position="45"/>
        <end position="64"/>
    </location>
</feature>
<dbReference type="EMBL" id="DVHE01000002">
    <property type="protein sequence ID" value="HIR49680.1"/>
    <property type="molecule type" value="Genomic_DNA"/>
</dbReference>
<evidence type="ECO:0000313" key="2">
    <source>
        <dbReference type="EMBL" id="HIR49680.1"/>
    </source>
</evidence>
<evidence type="ECO:0008006" key="4">
    <source>
        <dbReference type="Google" id="ProtNLM"/>
    </source>
</evidence>
<comment type="caution">
    <text evidence="2">The sequence shown here is derived from an EMBL/GenBank/DDBJ whole genome shotgun (WGS) entry which is preliminary data.</text>
</comment>
<keyword evidence="1" id="KW-0472">Membrane</keyword>
<evidence type="ECO:0000256" key="1">
    <source>
        <dbReference type="SAM" id="Phobius"/>
    </source>
</evidence>
<name>A0A9D1DFK0_9FIRM</name>
<reference evidence="2" key="1">
    <citation type="submission" date="2020-10" db="EMBL/GenBank/DDBJ databases">
        <authorList>
            <person name="Gilroy R."/>
        </authorList>
    </citation>
    <scope>NUCLEOTIDE SEQUENCE</scope>
    <source>
        <strain evidence="2">ChiBcec15-4380</strain>
    </source>
</reference>
<dbReference type="InterPro" id="IPR020109">
    <property type="entry name" value="Holin_r1t"/>
</dbReference>
<reference evidence="2" key="2">
    <citation type="journal article" date="2021" name="PeerJ">
        <title>Extensive microbial diversity within the chicken gut microbiome revealed by metagenomics and culture.</title>
        <authorList>
            <person name="Gilroy R."/>
            <person name="Ravi A."/>
            <person name="Getino M."/>
            <person name="Pursley I."/>
            <person name="Horton D.L."/>
            <person name="Alikhan N.F."/>
            <person name="Baker D."/>
            <person name="Gharbi K."/>
            <person name="Hall N."/>
            <person name="Watson M."/>
            <person name="Adriaenssens E.M."/>
            <person name="Foster-Nyarko E."/>
            <person name="Jarju S."/>
            <person name="Secka A."/>
            <person name="Antonio M."/>
            <person name="Oren A."/>
            <person name="Chaudhuri R.R."/>
            <person name="La Ragione R."/>
            <person name="Hildebrand F."/>
            <person name="Pallen M.J."/>
        </authorList>
    </citation>
    <scope>NUCLEOTIDE SEQUENCE</scope>
    <source>
        <strain evidence="2">ChiBcec15-4380</strain>
    </source>
</reference>
<organism evidence="2 3">
    <name type="scientific">Candidatus Avoscillospira avicola</name>
    <dbReference type="NCBI Taxonomy" id="2840706"/>
    <lineage>
        <taxon>Bacteria</taxon>
        <taxon>Bacillati</taxon>
        <taxon>Bacillota</taxon>
        <taxon>Clostridia</taxon>
        <taxon>Eubacteriales</taxon>
        <taxon>Oscillospiraceae</taxon>
        <taxon>Oscillospiraceae incertae sedis</taxon>
        <taxon>Candidatus Avoscillospira</taxon>
    </lineage>
</organism>